<dbReference type="Gene3D" id="3.60.21.10">
    <property type="match status" value="1"/>
</dbReference>
<comment type="caution">
    <text evidence="3">The sequence shown here is derived from an EMBL/GenBank/DDBJ whole genome shotgun (WGS) entry which is preliminary data.</text>
</comment>
<reference evidence="3" key="1">
    <citation type="submission" date="2022-10" db="EMBL/GenBank/DDBJ databases">
        <title>The WGS of Solirubrobacter phytolaccae KCTC 29190.</title>
        <authorList>
            <person name="Jiang Z."/>
        </authorList>
    </citation>
    <scope>NUCLEOTIDE SEQUENCE</scope>
    <source>
        <strain evidence="3">KCTC 29190</strain>
    </source>
</reference>
<dbReference type="PANTHER" id="PTHR43143:SF5">
    <property type="entry name" value="SECRETED PROTEIN"/>
    <property type="match status" value="1"/>
</dbReference>
<feature type="domain" description="Calcineurin-like phosphoesterase" evidence="2">
    <location>
        <begin position="81"/>
        <end position="248"/>
    </location>
</feature>
<dbReference type="InterPro" id="IPR029052">
    <property type="entry name" value="Metallo-depent_PP-like"/>
</dbReference>
<gene>
    <name evidence="3" type="ORF">OJ997_09615</name>
</gene>
<dbReference type="Pfam" id="PF00149">
    <property type="entry name" value="Metallophos"/>
    <property type="match status" value="1"/>
</dbReference>
<dbReference type="EMBL" id="JAPDDP010000013">
    <property type="protein sequence ID" value="MDA0180550.1"/>
    <property type="molecule type" value="Genomic_DNA"/>
</dbReference>
<keyword evidence="1" id="KW-0732">Signal</keyword>
<dbReference type="SUPFAM" id="SSF49899">
    <property type="entry name" value="Concanavalin A-like lectins/glucanases"/>
    <property type="match status" value="1"/>
</dbReference>
<protein>
    <submittedName>
        <fullName evidence="3">Metallophosphoesterase</fullName>
    </submittedName>
</protein>
<dbReference type="RefSeq" id="WP_270024865.1">
    <property type="nucleotide sequence ID" value="NZ_JAPDDP010000013.1"/>
</dbReference>
<keyword evidence="4" id="KW-1185">Reference proteome</keyword>
<dbReference type="SUPFAM" id="SSF56300">
    <property type="entry name" value="Metallo-dependent phosphatases"/>
    <property type="match status" value="1"/>
</dbReference>
<dbReference type="AlphaFoldDB" id="A0A9X3N637"/>
<evidence type="ECO:0000313" key="4">
    <source>
        <dbReference type="Proteomes" id="UP001147653"/>
    </source>
</evidence>
<dbReference type="Proteomes" id="UP001147653">
    <property type="component" value="Unassembled WGS sequence"/>
</dbReference>
<sequence length="768" mass="82436">MRLTLPRRLALAAATIASVAFPSAAIAQDTQRSSFLLGVLPDTQFYSRYSIPSSGELFMNRFGTEPYIEQTKWLVANQGNLEIPFVTHLGDIVDRATTTQEWDVADEAMKVMEDGKLPYSILAGNHDVTGNPATEPFPRRFPATRAAAQSTFGGRDASGMHEWHKFTAEGRTFLVLALSWEPTDAALEWAKGVIAANPALPVILTTHDILGIASDAVTAVEGTQGRRLWDKLIKDNDQIFLTINGHNHGAAHMRKTNAFGNSVDQIVWDYQMAYNGGNGYLGLLEFDFTNKRIQSTVVSPWIRLKPKNTIVPEFDQAVRTEPGANLNLAIDWDQRFSRFATAPAPVAPSNGNLIAAAKAKVVEGYEEPSATLPSLPLNDTDFPQVDGTVAHWRFDKTKTGAPQPGAVTATDIAKGADMTRGALTGSAALADLQISTDHHALSSNAASACFQNNNAGRVSFMNTATGAAINQNAFPNGYTVESFVKIDPAWSATNNQWMGALNREGTRREIANVVNPGWSWDEPAFTLSISNLREVQWNSLAISADGNGYRERTNWSGEVMPDRWMHIANVNDPVAKTSTLYVDGAPVLRNSIDAVGLATANKAWRIGSTGGNGWFGCVGETRIVDHATSPDQWLTQRRYLPAKEETTVGGAVPATLTLTLGAPGTFGAFVPGLGKTYTATTEATVVSTAGDATLTVTDPSTNATGHLVNGAFSLPKPLAGLGVVKTWNGPTSNEKVPVVLTQEIGSSDALRTGSYSKALTFTLSTTTP</sequence>
<dbReference type="InterPro" id="IPR051918">
    <property type="entry name" value="STPP_CPPED1"/>
</dbReference>
<feature type="signal peptide" evidence="1">
    <location>
        <begin position="1"/>
        <end position="27"/>
    </location>
</feature>
<dbReference type="PANTHER" id="PTHR43143">
    <property type="entry name" value="METALLOPHOSPHOESTERASE, CALCINEURIN SUPERFAMILY"/>
    <property type="match status" value="1"/>
</dbReference>
<dbReference type="InterPro" id="IPR013320">
    <property type="entry name" value="ConA-like_dom_sf"/>
</dbReference>
<dbReference type="InterPro" id="IPR004843">
    <property type="entry name" value="Calcineurin-like_PHP"/>
</dbReference>
<evidence type="ECO:0000259" key="2">
    <source>
        <dbReference type="Pfam" id="PF00149"/>
    </source>
</evidence>
<feature type="chain" id="PRO_5040980194" evidence="1">
    <location>
        <begin position="28"/>
        <end position="768"/>
    </location>
</feature>
<dbReference type="Pfam" id="PF13385">
    <property type="entry name" value="Laminin_G_3"/>
    <property type="match status" value="1"/>
</dbReference>
<organism evidence="3 4">
    <name type="scientific">Solirubrobacter phytolaccae</name>
    <dbReference type="NCBI Taxonomy" id="1404360"/>
    <lineage>
        <taxon>Bacteria</taxon>
        <taxon>Bacillati</taxon>
        <taxon>Actinomycetota</taxon>
        <taxon>Thermoleophilia</taxon>
        <taxon>Solirubrobacterales</taxon>
        <taxon>Solirubrobacteraceae</taxon>
        <taxon>Solirubrobacter</taxon>
    </lineage>
</organism>
<evidence type="ECO:0000313" key="3">
    <source>
        <dbReference type="EMBL" id="MDA0180550.1"/>
    </source>
</evidence>
<proteinExistence type="predicted"/>
<dbReference type="Gene3D" id="2.60.120.200">
    <property type="match status" value="1"/>
</dbReference>
<name>A0A9X3N637_9ACTN</name>
<accession>A0A9X3N637</accession>
<dbReference type="GO" id="GO:0016787">
    <property type="term" value="F:hydrolase activity"/>
    <property type="evidence" value="ECO:0007669"/>
    <property type="project" value="InterPro"/>
</dbReference>
<evidence type="ECO:0000256" key="1">
    <source>
        <dbReference type="SAM" id="SignalP"/>
    </source>
</evidence>